<name>A0A2G2X3Z4_CAPBA</name>
<dbReference type="FunFam" id="1.10.10.10:FF:000322">
    <property type="entry name" value="Probable disease resistance protein At1g63360"/>
    <property type="match status" value="1"/>
</dbReference>
<comment type="similarity">
    <text evidence="1">Belongs to the disease resistance NB-LRR family.</text>
</comment>
<dbReference type="Pfam" id="PF00931">
    <property type="entry name" value="NB-ARC"/>
    <property type="match status" value="1"/>
</dbReference>
<evidence type="ECO:0000256" key="4">
    <source>
        <dbReference type="ARBA" id="ARBA00022741"/>
    </source>
</evidence>
<dbReference type="InterPro" id="IPR001611">
    <property type="entry name" value="Leu-rich_rpt"/>
</dbReference>
<evidence type="ECO:0000313" key="12">
    <source>
        <dbReference type="Proteomes" id="UP000224567"/>
    </source>
</evidence>
<dbReference type="InterPro" id="IPR057135">
    <property type="entry name" value="At4g27190-like_LRR"/>
</dbReference>
<evidence type="ECO:0000259" key="8">
    <source>
        <dbReference type="Pfam" id="PF00931"/>
    </source>
</evidence>
<dbReference type="InterPro" id="IPR002182">
    <property type="entry name" value="NB-ARC"/>
</dbReference>
<proteinExistence type="inferred from homology"/>
<keyword evidence="4" id="KW-0547">Nucleotide-binding</keyword>
<feature type="domain" description="NB-ARC" evidence="8">
    <location>
        <begin position="187"/>
        <end position="345"/>
    </location>
</feature>
<evidence type="ECO:0000256" key="6">
    <source>
        <dbReference type="ARBA" id="ARBA00022840"/>
    </source>
</evidence>
<evidence type="ECO:0000256" key="7">
    <source>
        <dbReference type="SAM" id="Coils"/>
    </source>
</evidence>
<dbReference type="Gene3D" id="3.40.50.300">
    <property type="entry name" value="P-loop containing nucleotide triphosphate hydrolases"/>
    <property type="match status" value="1"/>
</dbReference>
<dbReference type="InterPro" id="IPR058922">
    <property type="entry name" value="WHD_DRP"/>
</dbReference>
<dbReference type="Pfam" id="PF23559">
    <property type="entry name" value="WHD_DRP"/>
    <property type="match status" value="1"/>
</dbReference>
<comment type="caution">
    <text evidence="11">The sequence shown here is derived from an EMBL/GenBank/DDBJ whole genome shotgun (WGS) entry which is preliminary data.</text>
</comment>
<dbReference type="InterPro" id="IPR027417">
    <property type="entry name" value="P-loop_NTPase"/>
</dbReference>
<feature type="coiled-coil region" evidence="7">
    <location>
        <begin position="70"/>
        <end position="140"/>
    </location>
</feature>
<feature type="domain" description="Disease resistance protein At4g27190-like leucine-rich repeats" evidence="9">
    <location>
        <begin position="825"/>
        <end position="941"/>
    </location>
</feature>
<evidence type="ECO:0000256" key="3">
    <source>
        <dbReference type="ARBA" id="ARBA00022737"/>
    </source>
</evidence>
<dbReference type="OrthoDB" id="1926275at2759"/>
<dbReference type="Pfam" id="PF13855">
    <property type="entry name" value="LRR_8"/>
    <property type="match status" value="1"/>
</dbReference>
<reference evidence="11 12" key="1">
    <citation type="journal article" date="2017" name="Genome Biol.">
        <title>New reference genome sequences of hot pepper reveal the massive evolution of plant disease-resistance genes by retroduplication.</title>
        <authorList>
            <person name="Kim S."/>
            <person name="Park J."/>
            <person name="Yeom S.I."/>
            <person name="Kim Y.M."/>
            <person name="Seo E."/>
            <person name="Kim K.T."/>
            <person name="Kim M.S."/>
            <person name="Lee J.M."/>
            <person name="Cheong K."/>
            <person name="Shin H.S."/>
            <person name="Kim S.B."/>
            <person name="Han K."/>
            <person name="Lee J."/>
            <person name="Park M."/>
            <person name="Lee H.A."/>
            <person name="Lee H.Y."/>
            <person name="Lee Y."/>
            <person name="Oh S."/>
            <person name="Lee J.H."/>
            <person name="Choi E."/>
            <person name="Choi E."/>
            <person name="Lee S.E."/>
            <person name="Jeon J."/>
            <person name="Kim H."/>
            <person name="Choi G."/>
            <person name="Song H."/>
            <person name="Lee J."/>
            <person name="Lee S.C."/>
            <person name="Kwon J.K."/>
            <person name="Lee H.Y."/>
            <person name="Koo N."/>
            <person name="Hong Y."/>
            <person name="Kim R.W."/>
            <person name="Kang W.H."/>
            <person name="Huh J.H."/>
            <person name="Kang B.C."/>
            <person name="Yang T.J."/>
            <person name="Lee Y.H."/>
            <person name="Bennetzen J.L."/>
            <person name="Choi D."/>
        </authorList>
    </citation>
    <scope>NUCLEOTIDE SEQUENCE [LARGE SCALE GENOMIC DNA]</scope>
    <source>
        <strain evidence="12">cv. PBC81</strain>
    </source>
</reference>
<dbReference type="FunFam" id="3.40.50.300:FF:001091">
    <property type="entry name" value="Probable disease resistance protein At1g61300"/>
    <property type="match status" value="1"/>
</dbReference>
<dbReference type="SMART" id="SM00369">
    <property type="entry name" value="LRR_TYP"/>
    <property type="match status" value="3"/>
</dbReference>
<keyword evidence="6" id="KW-0067">ATP-binding</keyword>
<keyword evidence="3" id="KW-0677">Repeat</keyword>
<keyword evidence="2" id="KW-0433">Leucine-rich repeat</keyword>
<dbReference type="Proteomes" id="UP000224567">
    <property type="component" value="Unassembled WGS sequence"/>
</dbReference>
<evidence type="ECO:0000256" key="1">
    <source>
        <dbReference type="ARBA" id="ARBA00008894"/>
    </source>
</evidence>
<protein>
    <submittedName>
        <fullName evidence="11">Uncharacterized protein</fullName>
    </submittedName>
</protein>
<evidence type="ECO:0000259" key="10">
    <source>
        <dbReference type="Pfam" id="PF23559"/>
    </source>
</evidence>
<dbReference type="GO" id="GO:0051607">
    <property type="term" value="P:defense response to virus"/>
    <property type="evidence" value="ECO:0007669"/>
    <property type="project" value="UniProtKB-ARBA"/>
</dbReference>
<dbReference type="InterPro" id="IPR050905">
    <property type="entry name" value="Plant_NBS-LRR"/>
</dbReference>
<evidence type="ECO:0000256" key="2">
    <source>
        <dbReference type="ARBA" id="ARBA00022614"/>
    </source>
</evidence>
<dbReference type="InterPro" id="IPR003591">
    <property type="entry name" value="Leu-rich_rpt_typical-subtyp"/>
</dbReference>
<feature type="domain" description="Disease resistance protein winged helix" evidence="10">
    <location>
        <begin position="431"/>
        <end position="498"/>
    </location>
</feature>
<gene>
    <name evidence="11" type="ORF">CQW23_06643</name>
</gene>
<reference evidence="12" key="2">
    <citation type="journal article" date="2017" name="J. Anim. Genet.">
        <title>Multiple reference genome sequences of hot pepper reveal the massive evolution of plant disease resistance genes by retroduplication.</title>
        <authorList>
            <person name="Kim S."/>
            <person name="Park J."/>
            <person name="Yeom S.-I."/>
            <person name="Kim Y.-M."/>
            <person name="Seo E."/>
            <person name="Kim K.-T."/>
            <person name="Kim M.-S."/>
            <person name="Lee J.M."/>
            <person name="Cheong K."/>
            <person name="Shin H.-S."/>
            <person name="Kim S.-B."/>
            <person name="Han K."/>
            <person name="Lee J."/>
            <person name="Park M."/>
            <person name="Lee H.-A."/>
            <person name="Lee H.-Y."/>
            <person name="Lee Y."/>
            <person name="Oh S."/>
            <person name="Lee J.H."/>
            <person name="Choi E."/>
            <person name="Choi E."/>
            <person name="Lee S.E."/>
            <person name="Jeon J."/>
            <person name="Kim H."/>
            <person name="Choi G."/>
            <person name="Song H."/>
            <person name="Lee J."/>
            <person name="Lee S.-C."/>
            <person name="Kwon J.-K."/>
            <person name="Lee H.-Y."/>
            <person name="Koo N."/>
            <person name="Hong Y."/>
            <person name="Kim R.W."/>
            <person name="Kang W.-H."/>
            <person name="Huh J.H."/>
            <person name="Kang B.-C."/>
            <person name="Yang T.-J."/>
            <person name="Lee Y.-H."/>
            <person name="Bennetzen J.L."/>
            <person name="Choi D."/>
        </authorList>
    </citation>
    <scope>NUCLEOTIDE SEQUENCE [LARGE SCALE GENOMIC DNA]</scope>
    <source>
        <strain evidence="12">cv. PBC81</strain>
    </source>
</reference>
<evidence type="ECO:0000256" key="5">
    <source>
        <dbReference type="ARBA" id="ARBA00022821"/>
    </source>
</evidence>
<sequence length="984" mass="112934">MVEEEGEQLKSLCPMVMALPVVHLHQLLGSNFRIIMFVMRSFLVHCAFREIMDTFIEKVVDFGVTKFKSISAFDENLETLKRNVKQLSNKALDVKTEVENQERFGKKKRKREVESWFDEVIKIEEELRELREEVARRKKNGGALEKMNGRVGELLEQSKHFGELVHDMYQRKECPLLAPQVHEAASKQNLEVIWTWLQAANVSSIGIYGMGGVGKTTLAKHIHNRLVNEHCYQVRWVTVSQGFSIKGLQDGLAKIVHLDLSNEEDEHIRAGQLNQAFQVRKNIIIILDDIWDRLCMEKLGDPLGVEGCKLILTTRSYEVCKKMGCQKLCEVKKLNTYDAWDLFRRSLGCETVLSLDTEPIAKSLAGRCKGLPLGLITLAGSMRGVTDIREWKNALIEFPDDMESDVFKVLQYSYDRLRDTNMQECFLYCALYPEDDVIDRDELIGRFIMEGLVKGNSREEEFNQGHTILNKLVKLCFLEAINGRVERVKMHDLVREMALRITNVKARYMVRAGIGSYVPEERDWTFDLNRVSFLKSYILGIPEDMAPNCPTLSTLLLSNCYLRRIPESFFRHMNNLQVLDLSYNSMLMDLPSGISNLGSLRALSLRKCTQLRFIPPLRKLKNLRVLDLSGTGIKEVPQSMGSLVKLKCLKLPLRVNARGEDLISLALLEEFAGHICDLHNFNKFMRSRHNYEKDWWYAIFVGQEMSASHHHDFGDSILKQRRVIVENCSIEAGRGEAPTSILLPHCIDILEITKCHGLNSCLVDNFLSHTTSIRGLTCRISHCDDIEWIVNVPSGRNTTTDPLCIRFHSLTLAYLRNLVGLCKGKIASHTFSGLTELCISYCYKMKKLFPRSILQDLQNLEKLDVSLCAEMEEIIATEEVGSSQSRNPQQHLITSTTSVFPKLKELNLDYLPYLKRICEGKLICDSLESMTCLGCSNLERMPFYTPTTNNNPFPFLRKIKVEEKWWETLEWDQPHIKNLLQPFL</sequence>
<dbReference type="InterPro" id="IPR036388">
    <property type="entry name" value="WH-like_DNA-bd_sf"/>
</dbReference>
<dbReference type="InterPro" id="IPR042197">
    <property type="entry name" value="Apaf_helical"/>
</dbReference>
<dbReference type="GO" id="GO:0043531">
    <property type="term" value="F:ADP binding"/>
    <property type="evidence" value="ECO:0007669"/>
    <property type="project" value="InterPro"/>
</dbReference>
<dbReference type="Pfam" id="PF23247">
    <property type="entry name" value="LRR_RPS2"/>
    <property type="match status" value="1"/>
</dbReference>
<dbReference type="GO" id="GO:0005524">
    <property type="term" value="F:ATP binding"/>
    <property type="evidence" value="ECO:0007669"/>
    <property type="project" value="UniProtKB-KW"/>
</dbReference>
<dbReference type="EMBL" id="MLFT02000003">
    <property type="protein sequence ID" value="PHT52181.1"/>
    <property type="molecule type" value="Genomic_DNA"/>
</dbReference>
<keyword evidence="12" id="KW-1185">Reference proteome</keyword>
<dbReference type="InterPro" id="IPR032675">
    <property type="entry name" value="LRR_dom_sf"/>
</dbReference>
<dbReference type="SUPFAM" id="SSF52058">
    <property type="entry name" value="L domain-like"/>
    <property type="match status" value="1"/>
</dbReference>
<dbReference type="SUPFAM" id="SSF52540">
    <property type="entry name" value="P-loop containing nucleoside triphosphate hydrolases"/>
    <property type="match status" value="1"/>
</dbReference>
<dbReference type="Gene3D" id="3.80.10.10">
    <property type="entry name" value="Ribonuclease Inhibitor"/>
    <property type="match status" value="1"/>
</dbReference>
<dbReference type="Gene3D" id="1.10.10.10">
    <property type="entry name" value="Winged helix-like DNA-binding domain superfamily/Winged helix DNA-binding domain"/>
    <property type="match status" value="1"/>
</dbReference>
<evidence type="ECO:0000259" key="9">
    <source>
        <dbReference type="Pfam" id="PF23247"/>
    </source>
</evidence>
<dbReference type="Gene3D" id="1.10.8.430">
    <property type="entry name" value="Helical domain of apoptotic protease-activating factors"/>
    <property type="match status" value="1"/>
</dbReference>
<dbReference type="PANTHER" id="PTHR33463:SF187">
    <property type="entry name" value="AND NB-ARC DOMAIN DISEASE RESISTANCE PROTEIN, PUTATIVE-RELATED"/>
    <property type="match status" value="1"/>
</dbReference>
<dbReference type="PANTHER" id="PTHR33463">
    <property type="entry name" value="NB-ARC DOMAIN-CONTAINING PROTEIN-RELATED"/>
    <property type="match status" value="1"/>
</dbReference>
<organism evidence="11 12">
    <name type="scientific">Capsicum baccatum</name>
    <name type="common">Peruvian pepper</name>
    <dbReference type="NCBI Taxonomy" id="33114"/>
    <lineage>
        <taxon>Eukaryota</taxon>
        <taxon>Viridiplantae</taxon>
        <taxon>Streptophyta</taxon>
        <taxon>Embryophyta</taxon>
        <taxon>Tracheophyta</taxon>
        <taxon>Spermatophyta</taxon>
        <taxon>Magnoliopsida</taxon>
        <taxon>eudicotyledons</taxon>
        <taxon>Gunneridae</taxon>
        <taxon>Pentapetalae</taxon>
        <taxon>asterids</taxon>
        <taxon>lamiids</taxon>
        <taxon>Solanales</taxon>
        <taxon>Solanaceae</taxon>
        <taxon>Solanoideae</taxon>
        <taxon>Capsiceae</taxon>
        <taxon>Capsicum</taxon>
    </lineage>
</organism>
<dbReference type="AlphaFoldDB" id="A0A2G2X3Z4"/>
<keyword evidence="5" id="KW-0611">Plant defense</keyword>
<accession>A0A2G2X3Z4</accession>
<dbReference type="PRINTS" id="PR00364">
    <property type="entry name" value="DISEASERSIST"/>
</dbReference>
<evidence type="ECO:0000313" key="11">
    <source>
        <dbReference type="EMBL" id="PHT52181.1"/>
    </source>
</evidence>
<keyword evidence="7" id="KW-0175">Coiled coil</keyword>